<sequence length="2581" mass="274199">MRLLSILALAVSVRAEDCPVTELCWDDEKFGVWDCDEEPAPIQVYKNDDDIYVVEKLDVATGTYENIFSLELEDVKKINAAAIYHHTSEDGDDEFFSFAAVQMDGDDEAPHLCRIDAGEADHKECFESPLQGNSNPNAGVILDNTYYYSRNLGDNDDGTFIYRVSGINGNTPDFHYDEDNLAFQGTGDDDTDVWKGQVLDLVAVKERATLIDDGEDEQSYLIGLGEGFEVLIVHLDDSGAPDKYAVVDSSVNWNGADESDRIAFGAAFAYDTADGESATLYFAGNDGEGLFQIGLPITVDEDCWNSGDDPTDHAKCDSSTATLTRVADAAKAESNDGMNCPVVWTISETYAPTPEPVTCPDDEVCWTDMSVAAWDCAGFFSPVQVMKDGDDPYKAMTLDLETGEYEEMFELEFALDDEGESQHVNAVGLLGSPVDDPTTYYAIGKFDKRLCRFDSESKVCFDTELEVKANAGAVGGVNYYYSSNLGQKDTRIHVVEGINSDTPTFHGSDTNKFAVSSSLFDDEILDYAYVSEADGTTRIDDDENKGLYLIGLSKDLKVFIAKIKDGLPDSYAVVPGTADWSGWAALQAGDEDEASEEEESDEAEESDETEESDEAEASDEAEEEEEDSEEGEEEDSEEGEEEDSEEGEEEEDSEEDAGDAPTYQPTENPERRLAGAPTDERRLQDAPDDPGTYGAAFAYEPSDGSMTKVYFASNEGTGLLQLELPLTIDDDCWNSGLDASEHTECDASAQLTWISASDEADSNDGLNCPKGDIFETVAPSVTPSYKPTKAPTGPSTKEPTTAVPTTATPSYSPVPFPTPKPTPEQPAPTSVPTYAPQVMPTSPEPSPQPTLYMPSPAPNYGPSAKPTMLTCEPFDCAAYSEPIQILQRDKDEDMYSVCELNTVTGEYDVLYDIDWFDGHINAAGMFVGVDGSRYAYASFGGYLCAFDAHKKCCLDTPLAEPKPNAGTLVHTDYYYSKDPGGGTERGFHWVQNVTGTPIFHDDVLFKISASVYEGTVLDVATVDEFFVGEELIDDGVTNGRYLVGMAEGFEVLVVRCDETGYPSAYAVLPSVIDWSFGEVQDEGSFGAAYTFMSEKGIHVLFSDNKGHGLFEVGFPMTIPDECWNTGTDTSSHVACSNTVNVQWLLNTADASSNDGLNCPDSLQLFPPTLQPTSAQPTPDLYSPTQPPSIEPVGSVDCAAAGNPLQVMKYDDDDEYSVRMLDYATGKYEVLYSLDWFDGHINAVGMVYDSTKNAYYNVAGITEDGVSQLCRFGGNVERIECYGELEVTKPNAGAVLVDRYYYAKDPGNKDEKGIYWVDHVDSTSPEFHNDVKFVIKTDLYEDGVLDFAPLREELDDSGVGRTGLTVTSNFIDDGVTGDYLIGLGEHLEVLVVYIDSEGYPSKYAVLPSTLDGDANPSSQEIGAAWTYLTVESSGAYNAELLFSSNEDKGVFTTTLPITVPSACWNEGLDTSTHTFCDAATSVPLVTKYKGPGDDVKSNDGMNCPFAVNKDPTPSPVIAPKDPTPAPVATPATPAPVATPATPAPVPAPTVAVPAPTATPSILVSSQLVIDDVPSDMDDDALTDIVSAALVDTLSGVREADDVLACDVTATTTVTTTAAPTAMAVEAAEQASVISGSVAFAGLSQPDAEANKAVIEDGLARVAGVDADACSVTSISAARRRRLDDGAGVTVDYEIYVSLETAQDVAMALADAAADPTLVDTAIAEAAAAAGASSTFAACTTASLTSEVVTAASDAYSFSFTYNVPYSYSYASPDLAGLECFNETLTAFSCYLDLYPDDDAAMLEALQDPTLMGDDDRWNASGTDDDVSLSDDVTSCIDVQADAGFAEACDAQPKIVQEACGDKFDAQAECIFNSWTTAMGLECDLDCALTREFRRKLGVLDWARRLFSPSTTRPATTSPAAIRRRAQDAALDVLARPSPTTKRRLDVSPSKTKRAPFASLRHRHKGRRGLQTEVSQPKTVSFTVRLWGVGQSGDTAASELATAAADGSLTTSLATAATDAGYDDGPACSGEANSLEALQAVTIAEGAPSAAPVIAPTPAPSAKPTWTLKPTLDAYEQCLEPACSCDATLAACTGDDEDDDPDEYCDNGGSDLSSDIAGTTNHGSGVGWCMSTLDEKVGCTASPAECWAACESSHGDRLVAIDWYADGSCWCQDSCPCMDFDVSPVVITRADMTLPQECTLCDYYEHALYGDCAGSDASDACQSDYYSAIECHYEAQLAELGETCPTQTCVEALATPAPTPQPSTASPVPAPTIPVTQAPTVKGSLDPLLAQASSNNNGGQNGFEDEVQSAGSPTMIALTCIGGIVVVGAAGVFLTRSREGAKEKARKARFDAINSESNQYATRYDAEEGDAAEDFGEADWAKIASKEDKVHIEDSATKPLYDDGAPNAPFPPPPPDEEAPMSPGDIDRFLGGDDDQWPEDEGKAQWPKEKMSAGDVDAFLGPDSPGNDSDSSDGAEAPPPPSSSASSVAPPLDADDAAEIAAMASSSDPFGAPANPFAAPAAPAVADDGATSPAADFAADAFGADPFGAPPEPTATAGAADAPAADPFAADPFGAPPPDPAVS</sequence>
<keyword evidence="5" id="KW-1185">Reference proteome</keyword>
<feature type="compositionally biased region" description="Basic and acidic residues" evidence="1">
    <location>
        <begin position="668"/>
        <end position="685"/>
    </location>
</feature>
<dbReference type="PANTHER" id="PTHR48148">
    <property type="entry name" value="KERATINOCYTE PROLINE-RICH PROTEIN"/>
    <property type="match status" value="1"/>
</dbReference>
<accession>A0A7S3ZQM7</accession>
<dbReference type="PANTHER" id="PTHR48148:SF3">
    <property type="entry name" value="KERATINOCYTE PROLINE-RICH PROTEIN"/>
    <property type="match status" value="1"/>
</dbReference>
<feature type="region of interest" description="Disordered" evidence="1">
    <location>
        <begin position="779"/>
        <end position="848"/>
    </location>
</feature>
<feature type="compositionally biased region" description="Low complexity" evidence="1">
    <location>
        <begin position="2253"/>
        <end position="2265"/>
    </location>
</feature>
<feature type="compositionally biased region" description="Low complexity" evidence="1">
    <location>
        <begin position="799"/>
        <end position="811"/>
    </location>
</feature>
<feature type="compositionally biased region" description="Low complexity" evidence="1">
    <location>
        <begin position="2481"/>
        <end position="2490"/>
    </location>
</feature>
<reference evidence="4" key="2">
    <citation type="submission" date="2021-11" db="EMBL/GenBank/DDBJ databases">
        <authorList>
            <consortium name="Genoscope - CEA"/>
            <person name="William W."/>
        </authorList>
    </citation>
    <scope>NUCLEOTIDE SEQUENCE</scope>
</reference>
<proteinExistence type="predicted"/>
<evidence type="ECO:0000313" key="3">
    <source>
        <dbReference type="EMBL" id="CAE0690820.1"/>
    </source>
</evidence>
<feature type="region of interest" description="Disordered" evidence="1">
    <location>
        <begin position="2395"/>
        <end position="2581"/>
    </location>
</feature>
<dbReference type="OrthoDB" id="10644998at2759"/>
<feature type="region of interest" description="Disordered" evidence="1">
    <location>
        <begin position="1508"/>
        <end position="1533"/>
    </location>
</feature>
<dbReference type="EMBL" id="CAKKNE010000005">
    <property type="protein sequence ID" value="CAH0376691.1"/>
    <property type="molecule type" value="Genomic_DNA"/>
</dbReference>
<feature type="compositionally biased region" description="Pro residues" evidence="1">
    <location>
        <begin position="1511"/>
        <end position="1526"/>
    </location>
</feature>
<feature type="region of interest" description="Disordered" evidence="1">
    <location>
        <begin position="2253"/>
        <end position="2278"/>
    </location>
</feature>
<feature type="region of interest" description="Disordered" evidence="1">
    <location>
        <begin position="587"/>
        <end position="700"/>
    </location>
</feature>
<feature type="compositionally biased region" description="Low complexity" evidence="1">
    <location>
        <begin position="2459"/>
        <end position="2474"/>
    </location>
</feature>
<feature type="chain" id="PRO_5036212206" evidence="2">
    <location>
        <begin position="16"/>
        <end position="2581"/>
    </location>
</feature>
<feature type="compositionally biased region" description="Pro residues" evidence="1">
    <location>
        <begin position="2572"/>
        <end position="2581"/>
    </location>
</feature>
<feature type="compositionally biased region" description="Low complexity" evidence="1">
    <location>
        <begin position="2497"/>
        <end position="2545"/>
    </location>
</feature>
<evidence type="ECO:0000256" key="2">
    <source>
        <dbReference type="SAM" id="SignalP"/>
    </source>
</evidence>
<gene>
    <name evidence="3" type="ORF">PCAL00307_LOCUS6256</name>
    <name evidence="4" type="ORF">PECAL_5P12970</name>
</gene>
<dbReference type="EMBL" id="HBIW01007426">
    <property type="protein sequence ID" value="CAE0690820.1"/>
    <property type="molecule type" value="Transcribed_RNA"/>
</dbReference>
<evidence type="ECO:0000313" key="4">
    <source>
        <dbReference type="EMBL" id="CAH0376691.1"/>
    </source>
</evidence>
<protein>
    <submittedName>
        <fullName evidence="3">Uncharacterized protein</fullName>
    </submittedName>
</protein>
<feature type="signal peptide" evidence="2">
    <location>
        <begin position="1"/>
        <end position="15"/>
    </location>
</feature>
<organism evidence="3">
    <name type="scientific">Pelagomonas calceolata</name>
    <dbReference type="NCBI Taxonomy" id="35677"/>
    <lineage>
        <taxon>Eukaryota</taxon>
        <taxon>Sar</taxon>
        <taxon>Stramenopiles</taxon>
        <taxon>Ochrophyta</taxon>
        <taxon>Pelagophyceae</taxon>
        <taxon>Pelagomonadales</taxon>
        <taxon>Pelagomonadaceae</taxon>
        <taxon>Pelagomonas</taxon>
    </lineage>
</organism>
<feature type="region of interest" description="Disordered" evidence="1">
    <location>
        <begin position="2286"/>
        <end position="2305"/>
    </location>
</feature>
<name>A0A7S3ZQM7_9STRA</name>
<evidence type="ECO:0000313" key="5">
    <source>
        <dbReference type="Proteomes" id="UP000789595"/>
    </source>
</evidence>
<feature type="compositionally biased region" description="Acidic residues" evidence="1">
    <location>
        <begin position="589"/>
        <end position="658"/>
    </location>
</feature>
<feature type="compositionally biased region" description="Pro residues" evidence="1">
    <location>
        <begin position="812"/>
        <end position="826"/>
    </location>
</feature>
<keyword evidence="2" id="KW-0732">Signal</keyword>
<feature type="compositionally biased region" description="Basic and acidic residues" evidence="1">
    <location>
        <begin position="2438"/>
        <end position="2450"/>
    </location>
</feature>
<reference evidence="3" key="1">
    <citation type="submission" date="2021-01" db="EMBL/GenBank/DDBJ databases">
        <authorList>
            <person name="Corre E."/>
            <person name="Pelletier E."/>
            <person name="Niang G."/>
            <person name="Scheremetjew M."/>
            <person name="Finn R."/>
            <person name="Kale V."/>
            <person name="Holt S."/>
            <person name="Cochrane G."/>
            <person name="Meng A."/>
            <person name="Brown T."/>
            <person name="Cohen L."/>
        </authorList>
    </citation>
    <scope>NUCLEOTIDE SEQUENCE</scope>
    <source>
        <strain evidence="3">CCMP1756</strain>
    </source>
</reference>
<feature type="compositionally biased region" description="Low complexity" evidence="1">
    <location>
        <begin position="2552"/>
        <end position="2571"/>
    </location>
</feature>
<dbReference type="Proteomes" id="UP000789595">
    <property type="component" value="Unassembled WGS sequence"/>
</dbReference>
<evidence type="ECO:0000256" key="1">
    <source>
        <dbReference type="SAM" id="MobiDB-lite"/>
    </source>
</evidence>